<feature type="region of interest" description="Disordered" evidence="1">
    <location>
        <begin position="32"/>
        <end position="69"/>
    </location>
</feature>
<name>A0A131YX27_RHIAP</name>
<dbReference type="InterPro" id="IPR033375">
    <property type="entry name" value="Cggbp1"/>
</dbReference>
<protein>
    <submittedName>
        <fullName evidence="2">Uncharacterized protein</fullName>
    </submittedName>
</protein>
<evidence type="ECO:0000313" key="2">
    <source>
        <dbReference type="EMBL" id="JAP83744.1"/>
    </source>
</evidence>
<dbReference type="GO" id="GO:0005634">
    <property type="term" value="C:nucleus"/>
    <property type="evidence" value="ECO:0007669"/>
    <property type="project" value="InterPro"/>
</dbReference>
<proteinExistence type="predicted"/>
<accession>A0A131YX27</accession>
<dbReference type="AlphaFoldDB" id="A0A131YX27"/>
<organism evidence="2">
    <name type="scientific">Rhipicephalus appendiculatus</name>
    <name type="common">Brown ear tick</name>
    <dbReference type="NCBI Taxonomy" id="34631"/>
    <lineage>
        <taxon>Eukaryota</taxon>
        <taxon>Metazoa</taxon>
        <taxon>Ecdysozoa</taxon>
        <taxon>Arthropoda</taxon>
        <taxon>Chelicerata</taxon>
        <taxon>Arachnida</taxon>
        <taxon>Acari</taxon>
        <taxon>Parasitiformes</taxon>
        <taxon>Ixodida</taxon>
        <taxon>Ixodoidea</taxon>
        <taxon>Ixodidae</taxon>
        <taxon>Rhipicephalinae</taxon>
        <taxon>Rhipicephalus</taxon>
        <taxon>Rhipicephalus</taxon>
    </lineage>
</organism>
<evidence type="ECO:0000256" key="1">
    <source>
        <dbReference type="SAM" id="MobiDB-lite"/>
    </source>
</evidence>
<sequence>MEMCFFCRACARAVDHRCKSTIDEHIESNCHRKNAGTRDSCKRKGGEEPSEDGAGGSGMPRKQSRQQTLESAITAGEARNDVVLKFLDALISANIPLEKVDNQKLRAFLQTHVRNGGLVPGSDALRRRLPELFEKHEANLKAMFQGTTVSVIRDETTNDRSKSVVNVLFVQSARSASAALQPVLVEVKFMDDIHGCAFLHLFNIAAEFCMFRVAAEFRRFLYLELHNSKFSTA</sequence>
<dbReference type="GO" id="GO:0006357">
    <property type="term" value="P:regulation of transcription by RNA polymerase II"/>
    <property type="evidence" value="ECO:0007669"/>
    <property type="project" value="InterPro"/>
</dbReference>
<dbReference type="PANTHER" id="PTHR32344:SF1">
    <property type="entry name" value="U1-TYPE DOMAIN-CONTAINING PROTEIN"/>
    <property type="match status" value="1"/>
</dbReference>
<dbReference type="EMBL" id="GEDV01004813">
    <property type="protein sequence ID" value="JAP83744.1"/>
    <property type="molecule type" value="Transcribed_RNA"/>
</dbReference>
<dbReference type="PANTHER" id="PTHR32344">
    <property type="entry name" value="U1-TYPE DOMAIN-CONTAINING PROTEIN"/>
    <property type="match status" value="1"/>
</dbReference>
<reference evidence="2" key="1">
    <citation type="journal article" date="2016" name="Ticks Tick Borne Dis.">
        <title>De novo assembly and annotation of the salivary gland transcriptome of Rhipicephalus appendiculatus male and female ticks during blood feeding.</title>
        <authorList>
            <person name="de Castro M.H."/>
            <person name="de Klerk D."/>
            <person name="Pienaar R."/>
            <person name="Latif A.A."/>
            <person name="Rees D.J."/>
            <person name="Mans B.J."/>
        </authorList>
    </citation>
    <scope>NUCLEOTIDE SEQUENCE</scope>
    <source>
        <tissue evidence="2">Salivary glands</tissue>
    </source>
</reference>
<dbReference type="GO" id="GO:0003690">
    <property type="term" value="F:double-stranded DNA binding"/>
    <property type="evidence" value="ECO:0007669"/>
    <property type="project" value="InterPro"/>
</dbReference>